<dbReference type="Gene3D" id="2.120.10.30">
    <property type="entry name" value="TolB, C-terminal domain"/>
    <property type="match status" value="1"/>
</dbReference>
<gene>
    <name evidence="3" type="ORF">HWI92_02700</name>
</gene>
<dbReference type="EMBL" id="CP056775">
    <property type="protein sequence ID" value="QRQ99902.1"/>
    <property type="molecule type" value="Genomic_DNA"/>
</dbReference>
<organism evidence="3 4">
    <name type="scientific">Dyadobacter sandarakinus</name>
    <dbReference type="NCBI Taxonomy" id="2747268"/>
    <lineage>
        <taxon>Bacteria</taxon>
        <taxon>Pseudomonadati</taxon>
        <taxon>Bacteroidota</taxon>
        <taxon>Cytophagia</taxon>
        <taxon>Cytophagales</taxon>
        <taxon>Spirosomataceae</taxon>
        <taxon>Dyadobacter</taxon>
    </lineage>
</organism>
<dbReference type="InterPro" id="IPR008979">
    <property type="entry name" value="Galactose-bd-like_sf"/>
</dbReference>
<dbReference type="PANTHER" id="PTHR19328">
    <property type="entry name" value="HEDGEHOG-INTERACTING PROTEIN"/>
    <property type="match status" value="1"/>
</dbReference>
<protein>
    <submittedName>
        <fullName evidence="3">Ig-like domain-containing protein</fullName>
    </submittedName>
</protein>
<accession>A0ABX7I1Z2</accession>
<dbReference type="Gene3D" id="2.60.120.430">
    <property type="entry name" value="Galactose-binding lectin"/>
    <property type="match status" value="1"/>
</dbReference>
<dbReference type="RefSeq" id="WP_204660665.1">
    <property type="nucleotide sequence ID" value="NZ_CP056775.1"/>
</dbReference>
<dbReference type="InterPro" id="IPR032812">
    <property type="entry name" value="SbsA_Ig"/>
</dbReference>
<dbReference type="InterPro" id="IPR011042">
    <property type="entry name" value="6-blade_b-propeller_TolB-like"/>
</dbReference>
<keyword evidence="1" id="KW-0732">Signal</keyword>
<proteinExistence type="predicted"/>
<reference evidence="3 4" key="1">
    <citation type="submission" date="2020-06" db="EMBL/GenBank/DDBJ databases">
        <title>Dyadobacter sandarakinus sp. nov., isolated from the soil of the Arctic Yellow River Station.</title>
        <authorList>
            <person name="Zhang Y."/>
            <person name="Peng F."/>
        </authorList>
    </citation>
    <scope>NUCLEOTIDE SEQUENCE [LARGE SCALE GENOMIC DNA]</scope>
    <source>
        <strain evidence="3 4">Q3-56</strain>
    </source>
</reference>
<evidence type="ECO:0000313" key="3">
    <source>
        <dbReference type="EMBL" id="QRQ99902.1"/>
    </source>
</evidence>
<dbReference type="Pfam" id="PF13205">
    <property type="entry name" value="Big_5"/>
    <property type="match status" value="1"/>
</dbReference>
<feature type="domain" description="SbsA Ig-like" evidence="2">
    <location>
        <begin position="439"/>
        <end position="555"/>
    </location>
</feature>
<name>A0ABX7I1Z2_9BACT</name>
<evidence type="ECO:0000259" key="2">
    <source>
        <dbReference type="Pfam" id="PF13205"/>
    </source>
</evidence>
<evidence type="ECO:0000256" key="1">
    <source>
        <dbReference type="ARBA" id="ARBA00022729"/>
    </source>
</evidence>
<dbReference type="Proteomes" id="UP000612680">
    <property type="component" value="Chromosome"/>
</dbReference>
<dbReference type="PANTHER" id="PTHR19328:SF75">
    <property type="entry name" value="ALDOSE SUGAR DEHYDROGENASE YLII"/>
    <property type="match status" value="1"/>
</dbReference>
<dbReference type="SUPFAM" id="SSF49785">
    <property type="entry name" value="Galactose-binding domain-like"/>
    <property type="match status" value="1"/>
</dbReference>
<dbReference type="SUPFAM" id="SSF63829">
    <property type="entry name" value="Calcium-dependent phosphotriesterase"/>
    <property type="match status" value="1"/>
</dbReference>
<keyword evidence="4" id="KW-1185">Reference proteome</keyword>
<evidence type="ECO:0000313" key="4">
    <source>
        <dbReference type="Proteomes" id="UP000612680"/>
    </source>
</evidence>
<sequence>MDTLSDRTRIGQSDYGQTAASAKLLQAKARDIDTGIKLPESEKIRTAAPKRPVKINFSVQRISFTVLKGQLIQPRVVKILSELTGPVFRLVKTEAKWLHLPDTTDGLLTFGPRSINSNIKPGQYHAMVTCTADGHIPASLLIDLQVIDAMHPQTLNIDFQDPKSEPPLGYLKDYGQPFGWRSGKDQGTGLVYGWKDRATGKALNLTPNGRNRNTPDDVLLATLVHMQANHIANPRWKGVKREGYWEIKVPNGTYDVTVAVGDGRVTSKIEKHSIFVEGKLAINKFVPNGKKGTISRFKSATVRVDVKDELLTLSADGGTSTKINSVSIKPVTVSPYVFTSTKNVNLTLVKGSKGEKAFSMVMGNSNNASGRYELGISYGRGAKNWLHFDKHIAGRQPAGRFDYAAAEHLPVGIYHATLRVSSGELTSALFSVQINVVDGNRPYVVSSTPLNGTARISLKSASIAANNLHIPAKKGIKGGVNNTTITNRTVMLLKLVDSKFYPIRGTVQGTGGGDVISFTPTRELEPNTIYKFVITRGVKSYAGAPFAPYEATFTTDEAIIDSSSMLRAEFTRVPIPGTRNKKYTSLTIGPDGKFYALRLDGLIDQFTFDHKTGLLTGLRVIKTLVSRYGLRSAIGMAFDPESTPENLILWVSHSSAGMSMAPAFDGNISRLEGSSLQREQLMITNLPRSKRDHMINGLAFGPDGALYMSQGSNSSAGLYDADWQRHESLLAGTVLRLDKAKLRSFNLPLDVKTTSNQRAVNQAPKVAPTMSDGTYNPYGSKAPVTIFASGVRNAYDLLWHSNGQLYLPTNGSGGGGNSPASVAGTRRPDGTFYTGPRIPVTTNIQVQHDWLFRINPNLPVGYFGHPNPMRGEYVLNRGPEDNSLYLPSVKADKNYRTGYDLGLNKSPNGVIEYKSNAFRGALQGKILVCRFSGGGDIIVLEPGSIKNTHQKGDDGIYDIIKVHSGSGNNGLVGMSGFGNPLDIVEDTLNGNLYVIEHNWNDSPNLSAQITLLRVKEGPEPAPLAKEAAGKNKKK</sequence>